<keyword evidence="1" id="KW-0614">Plasmid</keyword>
<protein>
    <submittedName>
        <fullName evidence="1">ORF106a</fullName>
    </submittedName>
</protein>
<geneLocation type="plasmid" evidence="1">
    <name>pING1</name>
</geneLocation>
<accession>Q9C4X0</accession>
<dbReference type="RefSeq" id="WP_011114800.1">
    <property type="nucleotide sequence ID" value="NC_004852.1"/>
</dbReference>
<name>Q9C4X0_SACIS</name>
<proteinExistence type="predicted"/>
<dbReference type="AlphaFoldDB" id="Q9C4X0"/>
<reference evidence="1" key="1">
    <citation type="journal article" date="2000" name="J. Bacteriol.">
        <title>pING family of conjugative plasmids from the extremely thermophilic archaeon Sulfolobus islandicus: insights into recombination and conjugation in Crenarchaeota.</title>
        <authorList>
            <person name="Stedman K.M."/>
            <person name="She Q."/>
            <person name="Phan H."/>
            <person name="Holz I."/>
            <person name="Singh H."/>
            <person name="Prangishvili D."/>
            <person name="Garrett R."/>
            <person name="Zillig W."/>
        </authorList>
    </citation>
    <scope>NUCLEOTIDE SEQUENCE</scope>
    <source>
        <plasmid evidence="1">pING1</plasmid>
    </source>
</reference>
<organism evidence="1">
    <name type="scientific">Saccharolobus islandicus</name>
    <name type="common">Sulfolobus islandicus</name>
    <dbReference type="NCBI Taxonomy" id="43080"/>
    <lineage>
        <taxon>Archaea</taxon>
        <taxon>Thermoproteota</taxon>
        <taxon>Thermoprotei</taxon>
        <taxon>Sulfolobales</taxon>
        <taxon>Sulfolobaceae</taxon>
        <taxon>Saccharolobus</taxon>
    </lineage>
</organism>
<sequence>MSTLQASKNSPVEGGKDLLFLISLMDKQDKVEFVKQFKEDFLLQVEEKKLSRTGYYKLLQGYAPSDERLAEIVEMDEKARKWLIERVKEKAERALQIIERMEVNGE</sequence>
<dbReference type="EMBL" id="AF233440">
    <property type="protein sequence ID" value="AAK06922.1"/>
    <property type="molecule type" value="Genomic_DNA"/>
</dbReference>
<evidence type="ECO:0000313" key="1">
    <source>
        <dbReference type="EMBL" id="AAK06922.1"/>
    </source>
</evidence>